<name>A0A4Z0NNE1_9HYPH</name>
<dbReference type="InterPro" id="IPR029052">
    <property type="entry name" value="Metallo-depent_PP-like"/>
</dbReference>
<feature type="transmembrane region" description="Helical" evidence="1">
    <location>
        <begin position="370"/>
        <end position="394"/>
    </location>
</feature>
<comment type="caution">
    <text evidence="2">The sequence shown here is derived from an EMBL/GenBank/DDBJ whole genome shotgun (WGS) entry which is preliminary data.</text>
</comment>
<reference evidence="2 3" key="1">
    <citation type="submission" date="2019-04" db="EMBL/GenBank/DDBJ databases">
        <authorList>
            <person name="Feng G."/>
            <person name="Zhu H."/>
        </authorList>
    </citation>
    <scope>NUCLEOTIDE SEQUENCE [LARGE SCALE GENOMIC DNA]</scope>
    <source>
        <strain evidence="2 3">6HR-1</strain>
    </source>
</reference>
<feature type="transmembrane region" description="Helical" evidence="1">
    <location>
        <begin position="475"/>
        <end position="494"/>
    </location>
</feature>
<feature type="transmembrane region" description="Helical" evidence="1">
    <location>
        <begin position="429"/>
        <end position="455"/>
    </location>
</feature>
<dbReference type="Proteomes" id="UP000297535">
    <property type="component" value="Unassembled WGS sequence"/>
</dbReference>
<evidence type="ECO:0000313" key="3">
    <source>
        <dbReference type="Proteomes" id="UP000297535"/>
    </source>
</evidence>
<keyword evidence="1" id="KW-0472">Membrane</keyword>
<dbReference type="Gene3D" id="3.60.21.10">
    <property type="match status" value="1"/>
</dbReference>
<dbReference type="EMBL" id="SRLB01000011">
    <property type="protein sequence ID" value="TGD98215.1"/>
    <property type="molecule type" value="Genomic_DNA"/>
</dbReference>
<gene>
    <name evidence="2" type="ORF">EU555_15975</name>
</gene>
<keyword evidence="3" id="KW-1185">Reference proteome</keyword>
<proteinExistence type="predicted"/>
<dbReference type="PANTHER" id="PTHR34211">
    <property type="entry name" value="CALCINEURIN-LIKE METALLO-PHOSPHOESTERASE SUPERFAMILY PROTEIN"/>
    <property type="match status" value="1"/>
</dbReference>
<protein>
    <recommendedName>
        <fullName evidence="4">Calcineurin-like phosphoesterase domain-containing protein</fullName>
    </recommendedName>
</protein>
<keyword evidence="1" id="KW-0812">Transmembrane</keyword>
<sequence>MRRNPELTQFPGMTSWFDPGLLARLLLRVIVSETFERYADRRLLIAALDQASPDTHLARADLSQVVTPGADGARWIDYVSDLGDGFDATYAVAYHLAQPSLTVDGPALPGGSATLPGGSAALPRGRLLVMGGDQVYPSSGMEEYRTRLIAPYELAFPDGSPGPNPLLYLVPGNHDWYDGLVSFMARFCRAKPTEVGHWRTPQRRSYFALHLGDDWWVWGIDIALSENMDQPQADYFVGIAQAMRPGAKIILCTAKPGWYEDEKEGAFRSLHYAARIIANATEGEGPPGSRNLRIVLVLSGDTHHYARYASSFSTQFITSGGGGAFLHGTQALRDEIPVAWLRPDADRLALEACHPPKAESRRLLRGNLGFAFRNPGFSALLGAVYALLGAWAFARMRLDTALLSWLVLAAGFTAYGRRQEPVRKGRATLFALAQASLHAGAILATAALCLTIAGYPPGGAGAGWGRFFGVLPPGFLVGWLIGGTLFGAGLWLGARHLDLNHEDAFSALRLDGYRHFLRLRLAGDTVTVYPIGLDRVPARGDWRPNTPTPDHPSRYAPPDAGCPMRLVEPPVTVRAATVTAADAAVDKASLTADVPGTRPPTDAP</sequence>
<dbReference type="RefSeq" id="WP_135415775.1">
    <property type="nucleotide sequence ID" value="NZ_SRLB01000011.1"/>
</dbReference>
<dbReference type="SUPFAM" id="SSF56300">
    <property type="entry name" value="Metallo-dependent phosphatases"/>
    <property type="match status" value="1"/>
</dbReference>
<dbReference type="OrthoDB" id="500534at2"/>
<organism evidence="2 3">
    <name type="scientific">Methylobacterium nonmethylotrophicum</name>
    <dbReference type="NCBI Taxonomy" id="1141884"/>
    <lineage>
        <taxon>Bacteria</taxon>
        <taxon>Pseudomonadati</taxon>
        <taxon>Pseudomonadota</taxon>
        <taxon>Alphaproteobacteria</taxon>
        <taxon>Hyphomicrobiales</taxon>
        <taxon>Methylobacteriaceae</taxon>
        <taxon>Methylobacterium</taxon>
    </lineage>
</organism>
<dbReference type="PANTHER" id="PTHR34211:SF3">
    <property type="entry name" value="CALCINEURIN-LIKE METALLO-PHOSPHOESTERASE SUPERFAMILY PROTEIN"/>
    <property type="match status" value="1"/>
</dbReference>
<dbReference type="AlphaFoldDB" id="A0A4Z0NNE1"/>
<accession>A0A4Z0NNE1</accession>
<keyword evidence="1" id="KW-1133">Transmembrane helix</keyword>
<evidence type="ECO:0000313" key="2">
    <source>
        <dbReference type="EMBL" id="TGD98215.1"/>
    </source>
</evidence>
<evidence type="ECO:0008006" key="4">
    <source>
        <dbReference type="Google" id="ProtNLM"/>
    </source>
</evidence>
<evidence type="ECO:0000256" key="1">
    <source>
        <dbReference type="SAM" id="Phobius"/>
    </source>
</evidence>